<dbReference type="Proteomes" id="UP000651452">
    <property type="component" value="Unassembled WGS sequence"/>
</dbReference>
<gene>
    <name evidence="1" type="ORF">EKO04_004841</name>
</gene>
<name>A0A8H7MJG2_9PLEO</name>
<proteinExistence type="predicted"/>
<reference evidence="1" key="2">
    <citation type="submission" date="2020-09" db="EMBL/GenBank/DDBJ databases">
        <title>Reference genome assembly for Australian Ascochyta lentis isolate Al4.</title>
        <authorList>
            <person name="Lee R.C."/>
            <person name="Farfan-Caceres L.M."/>
            <person name="Debler J.W."/>
            <person name="Williams A.H."/>
            <person name="Henares B.M."/>
        </authorList>
    </citation>
    <scope>NUCLEOTIDE SEQUENCE</scope>
    <source>
        <strain evidence="1">Al4</strain>
    </source>
</reference>
<dbReference type="EMBL" id="RZGK01000008">
    <property type="protein sequence ID" value="KAF9697388.1"/>
    <property type="molecule type" value="Genomic_DNA"/>
</dbReference>
<dbReference type="AlphaFoldDB" id="A0A8H7MJG2"/>
<protein>
    <submittedName>
        <fullName evidence="1">Uncharacterized protein</fullName>
    </submittedName>
</protein>
<evidence type="ECO:0000313" key="1">
    <source>
        <dbReference type="EMBL" id="KAF9697388.1"/>
    </source>
</evidence>
<evidence type="ECO:0000313" key="2">
    <source>
        <dbReference type="Proteomes" id="UP000651452"/>
    </source>
</evidence>
<dbReference type="OrthoDB" id="3792274at2759"/>
<comment type="caution">
    <text evidence="1">The sequence shown here is derived from an EMBL/GenBank/DDBJ whole genome shotgun (WGS) entry which is preliminary data.</text>
</comment>
<sequence>MRTTSPSVRASLILPQDFSLFVKWQKQHAPGSEIGQISEALEYYYFIRHRDALLGSNPPTPLQSGPRIATDCGHTVHPGDTMVNDLCPVCEVKAHLAFMHAIKVAWNKAGGPTLSSGTHKIKKSYTTLRDAWHAARLQFQELLDMFAILVLYEEDWEAKNPLQAAAAQIFKCASAAIKLAEAESEYPARLSPVSAKLTEMKPSQKRRDVSFATQVQVQGRENIFLTATNFVPSQPQSLCYRSSSAYKRGAHACPPDSEFIDTSQANSLSANVSNLKIYLTDDKDAFDSLEADPTLYSASVGDHQGIVGLHRLADDILKFIQDYLAQDGMAKNDLEAIVEEADRMVVLVDEHKKLIDAFLFDGSVEDEGSNGKESVDETDKGVDQRSWTCLRKCLL</sequence>
<accession>A0A8H7MJG2</accession>
<reference evidence="1" key="1">
    <citation type="submission" date="2018-12" db="EMBL/GenBank/DDBJ databases">
        <authorList>
            <person name="Syme R.A."/>
            <person name="Farfan-Caceres L."/>
            <person name="Lichtenzveig J."/>
        </authorList>
    </citation>
    <scope>NUCLEOTIDE SEQUENCE</scope>
    <source>
        <strain evidence="1">Al4</strain>
    </source>
</reference>
<organism evidence="1 2">
    <name type="scientific">Ascochyta lentis</name>
    <dbReference type="NCBI Taxonomy" id="205686"/>
    <lineage>
        <taxon>Eukaryota</taxon>
        <taxon>Fungi</taxon>
        <taxon>Dikarya</taxon>
        <taxon>Ascomycota</taxon>
        <taxon>Pezizomycotina</taxon>
        <taxon>Dothideomycetes</taxon>
        <taxon>Pleosporomycetidae</taxon>
        <taxon>Pleosporales</taxon>
        <taxon>Pleosporineae</taxon>
        <taxon>Didymellaceae</taxon>
        <taxon>Ascochyta</taxon>
    </lineage>
</organism>
<keyword evidence="2" id="KW-1185">Reference proteome</keyword>